<keyword evidence="5" id="KW-0539">Nucleus</keyword>
<dbReference type="EMBL" id="KB822703">
    <property type="protein sequence ID" value="ETI26515.1"/>
    <property type="molecule type" value="Genomic_DNA"/>
</dbReference>
<organism evidence="8 9">
    <name type="scientific">Cladophialophora carrionii CBS 160.54</name>
    <dbReference type="NCBI Taxonomy" id="1279043"/>
    <lineage>
        <taxon>Eukaryota</taxon>
        <taxon>Fungi</taxon>
        <taxon>Dikarya</taxon>
        <taxon>Ascomycota</taxon>
        <taxon>Pezizomycotina</taxon>
        <taxon>Eurotiomycetes</taxon>
        <taxon>Chaetothyriomycetidae</taxon>
        <taxon>Chaetothyriales</taxon>
        <taxon>Herpotrichiellaceae</taxon>
        <taxon>Cladophialophora</taxon>
    </lineage>
</organism>
<evidence type="ECO:0000256" key="4">
    <source>
        <dbReference type="ARBA" id="ARBA00023163"/>
    </source>
</evidence>
<evidence type="ECO:0000313" key="8">
    <source>
        <dbReference type="EMBL" id="ETI26515.1"/>
    </source>
</evidence>
<feature type="region of interest" description="Disordered" evidence="6">
    <location>
        <begin position="140"/>
        <end position="160"/>
    </location>
</feature>
<dbReference type="PANTHER" id="PTHR47171">
    <property type="entry name" value="FARA-RELATED"/>
    <property type="match status" value="1"/>
</dbReference>
<keyword evidence="2" id="KW-0805">Transcription regulation</keyword>
<dbReference type="CDD" id="cd12148">
    <property type="entry name" value="fungal_TF_MHR"/>
    <property type="match status" value="1"/>
</dbReference>
<dbReference type="SMART" id="SM00906">
    <property type="entry name" value="Fungal_trans"/>
    <property type="match status" value="1"/>
</dbReference>
<feature type="region of interest" description="Disordered" evidence="6">
    <location>
        <begin position="684"/>
        <end position="717"/>
    </location>
</feature>
<evidence type="ECO:0000256" key="6">
    <source>
        <dbReference type="SAM" id="MobiDB-lite"/>
    </source>
</evidence>
<dbReference type="GeneID" id="19981785"/>
<keyword evidence="4" id="KW-0804">Transcription</keyword>
<dbReference type="RefSeq" id="XP_008725860.1">
    <property type="nucleotide sequence ID" value="XM_008727638.1"/>
</dbReference>
<dbReference type="GO" id="GO:0008270">
    <property type="term" value="F:zinc ion binding"/>
    <property type="evidence" value="ECO:0007669"/>
    <property type="project" value="InterPro"/>
</dbReference>
<dbReference type="Proteomes" id="UP000030678">
    <property type="component" value="Unassembled WGS sequence"/>
</dbReference>
<feature type="compositionally biased region" description="Low complexity" evidence="6">
    <location>
        <begin position="150"/>
        <end position="160"/>
    </location>
</feature>
<dbReference type="OrthoDB" id="5121955at2759"/>
<dbReference type="GO" id="GO:0006351">
    <property type="term" value="P:DNA-templated transcription"/>
    <property type="evidence" value="ECO:0007669"/>
    <property type="project" value="InterPro"/>
</dbReference>
<evidence type="ECO:0000313" key="9">
    <source>
        <dbReference type="Proteomes" id="UP000030678"/>
    </source>
</evidence>
<keyword evidence="1" id="KW-0862">Zinc</keyword>
<dbReference type="PANTHER" id="PTHR47171:SF1">
    <property type="entry name" value="ZN(II)2CYS6 TRANSCRIPTION FACTOR (EUROFUNG)"/>
    <property type="match status" value="1"/>
</dbReference>
<feature type="region of interest" description="Disordered" evidence="6">
    <location>
        <begin position="95"/>
        <end position="121"/>
    </location>
</feature>
<dbReference type="HOGENOM" id="CLU_016054_0_0_1"/>
<dbReference type="AlphaFoldDB" id="V9DI28"/>
<feature type="region of interest" description="Disordered" evidence="6">
    <location>
        <begin position="20"/>
        <end position="76"/>
    </location>
</feature>
<evidence type="ECO:0000256" key="2">
    <source>
        <dbReference type="ARBA" id="ARBA00023015"/>
    </source>
</evidence>
<dbReference type="Pfam" id="PF04082">
    <property type="entry name" value="Fungal_trans"/>
    <property type="match status" value="1"/>
</dbReference>
<proteinExistence type="predicted"/>
<accession>V9DI28</accession>
<dbReference type="VEuPathDB" id="FungiDB:G647_03292"/>
<keyword evidence="3" id="KW-0238">DNA-binding</keyword>
<gene>
    <name evidence="8" type="ORF">G647_03292</name>
</gene>
<protein>
    <recommendedName>
        <fullName evidence="7">Xylanolytic transcriptional activator regulatory domain-containing protein</fullName>
    </recommendedName>
</protein>
<evidence type="ECO:0000259" key="7">
    <source>
        <dbReference type="SMART" id="SM00906"/>
    </source>
</evidence>
<evidence type="ECO:0000256" key="1">
    <source>
        <dbReference type="ARBA" id="ARBA00022833"/>
    </source>
</evidence>
<feature type="domain" description="Xylanolytic transcriptional activator regulatory" evidence="7">
    <location>
        <begin position="370"/>
        <end position="443"/>
    </location>
</feature>
<name>V9DI28_9EURO</name>
<reference evidence="8 9" key="1">
    <citation type="submission" date="2013-03" db="EMBL/GenBank/DDBJ databases">
        <title>The Genome Sequence of Cladophialophora carrionii CBS 160.54.</title>
        <authorList>
            <consortium name="The Broad Institute Genomics Platform"/>
            <person name="Cuomo C."/>
            <person name="de Hoog S."/>
            <person name="Gorbushina A."/>
            <person name="Walker B."/>
            <person name="Young S.K."/>
            <person name="Zeng Q."/>
            <person name="Gargeya S."/>
            <person name="Fitzgerald M."/>
            <person name="Haas B."/>
            <person name="Abouelleil A."/>
            <person name="Allen A.W."/>
            <person name="Alvarado L."/>
            <person name="Arachchi H.M."/>
            <person name="Berlin A.M."/>
            <person name="Chapman S.B."/>
            <person name="Gainer-Dewar J."/>
            <person name="Goldberg J."/>
            <person name="Griggs A."/>
            <person name="Gujja S."/>
            <person name="Hansen M."/>
            <person name="Howarth C."/>
            <person name="Imamovic A."/>
            <person name="Ireland A."/>
            <person name="Larimer J."/>
            <person name="McCowan C."/>
            <person name="Murphy C."/>
            <person name="Pearson M."/>
            <person name="Poon T.W."/>
            <person name="Priest M."/>
            <person name="Roberts A."/>
            <person name="Saif S."/>
            <person name="Shea T."/>
            <person name="Sisk P."/>
            <person name="Sykes S."/>
            <person name="Wortman J."/>
            <person name="Nusbaum C."/>
            <person name="Birren B."/>
        </authorList>
    </citation>
    <scope>NUCLEOTIDE SEQUENCE [LARGE SCALE GENOMIC DNA]</scope>
    <source>
        <strain evidence="8 9">CBS 160.54</strain>
    </source>
</reference>
<dbReference type="InterPro" id="IPR052073">
    <property type="entry name" value="Amide_Lactam_Regulators"/>
</dbReference>
<evidence type="ECO:0000256" key="3">
    <source>
        <dbReference type="ARBA" id="ARBA00023125"/>
    </source>
</evidence>
<dbReference type="GO" id="GO:0003677">
    <property type="term" value="F:DNA binding"/>
    <property type="evidence" value="ECO:0007669"/>
    <property type="project" value="UniProtKB-KW"/>
</dbReference>
<evidence type="ECO:0000256" key="5">
    <source>
        <dbReference type="ARBA" id="ARBA00023242"/>
    </source>
</evidence>
<dbReference type="InterPro" id="IPR007219">
    <property type="entry name" value="XnlR_reg_dom"/>
</dbReference>
<sequence>MSHGRMLADSSYCVSGVCRRARKRKVDGTQPASRPGGAGPVDTQSGEQHGWSKNDDATAASSYPQPRSETRSPHEETMFHRAPLGSLLCVASGRDTSRSPATLEGGRRPRAPTEADEPPALDKVWTSPLDFVDALHVSSPATQKIQPPARRSGSVARSSSNKRIVYADDTLTNSILPHMTGHRSFNASIHQGQDDGAVGTGAVARTQVTIVSPRPPSADWYGRQLQQSTNNPLSHLAVEDVAYACNVKNILTFPPLDVCDILMASFVRHFLPAYPVVDRMQLRETYSTFRRGTILSPLLMHSIFFAACQYTPECTLQKAGFKKRSVAQTYFHSRATLLYSLNCEKDQLVLLQSLIFMSPWWTDYSEEKDIRFWTTCACNLAFSMGLHKAIPSTSTPSSQRRSLWRRIFWTLFIRDQNVAVGLARPPVINLDDVDVEPLSETDFYESQCEEVEQGTDDCPVDFSFFNGIHSAFMMDLIMLSQIMSEVFKLRNAHRKCEGDLLPRLLSVKDRLEQSDLASERAFRLLHPGEDVSAQSIWPISAKLNRQRVVVLILRAIHPVMLEQNLEVTHNVTVQQIWEGIVRSAAKMMALYEELLSSDLLKYGHSFLNTSLFSALITYLEEVKNNPKDSRRSCMAVNKIQLGLLVLTEQRQYWNAARWAYSLFRFCLDRDFSFLRNLPRVSRWHSPEPEAETQATPTSSAPVPLSAPIEGPTDTDEGQDDLIDFNLGEMPHWDASFYDSPQWFTDAFSGGLDQTWIYETTAPGKENREVHHTDGHVGP</sequence>